<proteinExistence type="predicted"/>
<reference evidence="1" key="1">
    <citation type="journal article" date="2014" name="Front. Microbiol.">
        <title>High frequency of phylogenetically diverse reductive dehalogenase-homologous genes in deep subseafloor sedimentary metagenomes.</title>
        <authorList>
            <person name="Kawai M."/>
            <person name="Futagami T."/>
            <person name="Toyoda A."/>
            <person name="Takaki Y."/>
            <person name="Nishi S."/>
            <person name="Hori S."/>
            <person name="Arai W."/>
            <person name="Tsubouchi T."/>
            <person name="Morono Y."/>
            <person name="Uchiyama I."/>
            <person name="Ito T."/>
            <person name="Fujiyama A."/>
            <person name="Inagaki F."/>
            <person name="Takami H."/>
        </authorList>
    </citation>
    <scope>NUCLEOTIDE SEQUENCE</scope>
    <source>
        <strain evidence="1">Expedition CK06-06</strain>
    </source>
</reference>
<protein>
    <submittedName>
        <fullName evidence="1">Uncharacterized protein</fullName>
    </submittedName>
</protein>
<name>X1THW0_9ZZZZ</name>
<dbReference type="AlphaFoldDB" id="X1THW0"/>
<dbReference type="EMBL" id="BARW01030341">
    <property type="protein sequence ID" value="GAJ04864.1"/>
    <property type="molecule type" value="Genomic_DNA"/>
</dbReference>
<gene>
    <name evidence="1" type="ORF">S12H4_48531</name>
</gene>
<organism evidence="1">
    <name type="scientific">marine sediment metagenome</name>
    <dbReference type="NCBI Taxonomy" id="412755"/>
    <lineage>
        <taxon>unclassified sequences</taxon>
        <taxon>metagenomes</taxon>
        <taxon>ecological metagenomes</taxon>
    </lineage>
</organism>
<comment type="caution">
    <text evidence="1">The sequence shown here is derived from an EMBL/GenBank/DDBJ whole genome shotgun (WGS) entry which is preliminary data.</text>
</comment>
<sequence length="180" mass="20871">MLADSLHNTDLGKIKLVEKSSQVTLHNVKDYIITGKAKIKGIPKSAEKVSEDEFITHQQVGVRAGLRAKNVNTMTWRQVRKRLRRVYEKGVIKHWTEVYPLILDYDHDRNWLDYEAMLERYGEFATCHGKYIDDIMNPYSAGALADMSDLESRSPADRRQIEIDDLEARRSGEMIYQRGK</sequence>
<accession>X1THW0</accession>
<evidence type="ECO:0000313" key="1">
    <source>
        <dbReference type="EMBL" id="GAJ04864.1"/>
    </source>
</evidence>